<keyword evidence="1" id="KW-0677">Repeat</keyword>
<evidence type="ECO:0000256" key="2">
    <source>
        <dbReference type="ARBA" id="ARBA00022803"/>
    </source>
</evidence>
<dbReference type="PROSITE" id="PS50005">
    <property type="entry name" value="TPR"/>
    <property type="match status" value="1"/>
</dbReference>
<keyword evidence="5" id="KW-0732">Signal</keyword>
<dbReference type="InterPro" id="IPR051012">
    <property type="entry name" value="CellSynth/LPSAsmb/PSIAsmb"/>
</dbReference>
<keyword evidence="2 3" id="KW-0802">TPR repeat</keyword>
<evidence type="ECO:0000256" key="5">
    <source>
        <dbReference type="SAM" id="SignalP"/>
    </source>
</evidence>
<evidence type="ECO:0000313" key="6">
    <source>
        <dbReference type="EMBL" id="MBI2876952.1"/>
    </source>
</evidence>
<dbReference type="EMBL" id="JACPRF010000264">
    <property type="protein sequence ID" value="MBI2876952.1"/>
    <property type="molecule type" value="Genomic_DNA"/>
</dbReference>
<evidence type="ECO:0000313" key="7">
    <source>
        <dbReference type="Proteomes" id="UP000769766"/>
    </source>
</evidence>
<dbReference type="SMART" id="SM00028">
    <property type="entry name" value="TPR"/>
    <property type="match status" value="5"/>
</dbReference>
<accession>A0A932CQU6</accession>
<organism evidence="6 7">
    <name type="scientific">Tectimicrobiota bacterium</name>
    <dbReference type="NCBI Taxonomy" id="2528274"/>
    <lineage>
        <taxon>Bacteria</taxon>
        <taxon>Pseudomonadati</taxon>
        <taxon>Nitrospinota/Tectimicrobiota group</taxon>
        <taxon>Candidatus Tectimicrobiota</taxon>
    </lineage>
</organism>
<evidence type="ECO:0000256" key="1">
    <source>
        <dbReference type="ARBA" id="ARBA00022737"/>
    </source>
</evidence>
<dbReference type="Proteomes" id="UP000769766">
    <property type="component" value="Unassembled WGS sequence"/>
</dbReference>
<proteinExistence type="predicted"/>
<dbReference type="AlphaFoldDB" id="A0A932CQU6"/>
<feature type="signal peptide" evidence="5">
    <location>
        <begin position="1"/>
        <end position="22"/>
    </location>
</feature>
<gene>
    <name evidence="6" type="ORF">HYY20_08725</name>
</gene>
<sequence length="425" mass="47723">MRSLGYACSCFILLLSVSSALGQEAASPAEQKIAWARKAIEVNPERYEAYNDLALALARRARETSDPAYYDRAEEALQHSFRLSPDNLEGRKVRIWLLLGRHEFAQALEQARALNRQVPDDLLIYGFLTDAHVELGDYPEAEGAAQWMLDLRPGNLPGLTRAAYLRELFGDTEGAVELLEAAYQRTPPAEVEDRAWILTHLAHLQWMVGKVENADRLLAQALALFPRYHYALAHLARVRIAQRRTPEAVDLLRQRYQSAPHPENLYTLAEALERAGHIAEARRTYGAFEEKARAEMHRADNANRELIFYYADHAHQPSEALRVARIEIARRRDLYTLDAYAWALHVNGNASEARKQIEKALAVGIRDASLFYHAGAIASKAKDRTAATRYLRQSLEANPRSEVSGAARQALASLRTKGKAKGPSP</sequence>
<reference evidence="6" key="1">
    <citation type="submission" date="2020-07" db="EMBL/GenBank/DDBJ databases">
        <title>Huge and variable diversity of episymbiotic CPR bacteria and DPANN archaea in groundwater ecosystems.</title>
        <authorList>
            <person name="He C.Y."/>
            <person name="Keren R."/>
            <person name="Whittaker M."/>
            <person name="Farag I.F."/>
            <person name="Doudna J."/>
            <person name="Cate J.H.D."/>
            <person name="Banfield J.F."/>
        </authorList>
    </citation>
    <scope>NUCLEOTIDE SEQUENCE</scope>
    <source>
        <strain evidence="6">NC_groundwater_672_Ag_B-0.1um_62_36</strain>
    </source>
</reference>
<feature type="region of interest" description="Disordered" evidence="4">
    <location>
        <begin position="401"/>
        <end position="425"/>
    </location>
</feature>
<dbReference type="InterPro" id="IPR019734">
    <property type="entry name" value="TPR_rpt"/>
</dbReference>
<dbReference type="Gene3D" id="1.25.40.10">
    <property type="entry name" value="Tetratricopeptide repeat domain"/>
    <property type="match status" value="4"/>
</dbReference>
<feature type="chain" id="PRO_5037152296" evidence="5">
    <location>
        <begin position="23"/>
        <end position="425"/>
    </location>
</feature>
<name>A0A932CQU6_UNCTE</name>
<dbReference type="PANTHER" id="PTHR45586:SF1">
    <property type="entry name" value="LIPOPOLYSACCHARIDE ASSEMBLY PROTEIN B"/>
    <property type="match status" value="1"/>
</dbReference>
<protein>
    <submittedName>
        <fullName evidence="6">Tetratricopeptide repeat protein</fullName>
    </submittedName>
</protein>
<comment type="caution">
    <text evidence="6">The sequence shown here is derived from an EMBL/GenBank/DDBJ whole genome shotgun (WGS) entry which is preliminary data.</text>
</comment>
<feature type="compositionally biased region" description="Basic residues" evidence="4">
    <location>
        <begin position="416"/>
        <end position="425"/>
    </location>
</feature>
<dbReference type="SUPFAM" id="SSF48452">
    <property type="entry name" value="TPR-like"/>
    <property type="match status" value="2"/>
</dbReference>
<dbReference type="InterPro" id="IPR011990">
    <property type="entry name" value="TPR-like_helical_dom_sf"/>
</dbReference>
<feature type="repeat" description="TPR" evidence="3">
    <location>
        <begin position="368"/>
        <end position="401"/>
    </location>
</feature>
<evidence type="ECO:0000256" key="4">
    <source>
        <dbReference type="SAM" id="MobiDB-lite"/>
    </source>
</evidence>
<dbReference type="PANTHER" id="PTHR45586">
    <property type="entry name" value="TPR REPEAT-CONTAINING PROTEIN PA4667"/>
    <property type="match status" value="1"/>
</dbReference>
<evidence type="ECO:0000256" key="3">
    <source>
        <dbReference type="PROSITE-ProRule" id="PRU00339"/>
    </source>
</evidence>